<keyword evidence="3" id="KW-0285">Flavoprotein</keyword>
<evidence type="ECO:0000256" key="3">
    <source>
        <dbReference type="ARBA" id="ARBA00022630"/>
    </source>
</evidence>
<sequence length="349" mass="37806">MAEALTSRRSTRAFLDRPVPRAQITRILSLAAQAPSGNNTQPWQVNVLTGAALERLASALLAERRDGAPLPPPEYDYYPAEWPEPHLSRRRENGWALYSLIGVQRGDRAGAVAHHDRNFTFFGAPVGLILSIDRRLGQGALIDVGIFLQSLTLAARAEGLGTCLQAAFAPHHRTIRASLLMEAHQMVICGIALGHPDPESEINRLTPPREPVEVFTRFNETDMDSLTNPLLNDLGITLSQWEEGQAEFRLMLCPRHLNRHGQLQGGVIATLLDVACGYAGIEPGSRASAVTITLNISYVAGVSEGEIIARGAVSGGGRRIYFSGGELRAPDGRLLATAQGSFKRVGEAR</sequence>
<proteinExistence type="inferred from homology"/>
<keyword evidence="5" id="KW-0378">Hydrolase</keyword>
<keyword evidence="6" id="KW-0560">Oxidoreductase</keyword>
<geneLocation type="plasmid" evidence="10">
    <name>ptpro5</name>
</geneLocation>
<dbReference type="PANTHER" id="PTHR43673">
    <property type="entry name" value="NAD(P)H NITROREDUCTASE YDGI-RELATED"/>
    <property type="match status" value="1"/>
</dbReference>
<evidence type="ECO:0000256" key="1">
    <source>
        <dbReference type="ARBA" id="ARBA00001917"/>
    </source>
</evidence>
<dbReference type="InterPro" id="IPR006683">
    <property type="entry name" value="Thioestr_dom"/>
</dbReference>
<dbReference type="PANTHER" id="PTHR43673:SF2">
    <property type="entry name" value="NITROREDUCTASE"/>
    <property type="match status" value="1"/>
</dbReference>
<evidence type="ECO:0000256" key="2">
    <source>
        <dbReference type="ARBA" id="ARBA00007118"/>
    </source>
</evidence>
<dbReference type="KEGG" id="tpro:Ga0080559_TMP201"/>
<dbReference type="CDD" id="cd03443">
    <property type="entry name" value="PaaI_thioesterase"/>
    <property type="match status" value="1"/>
</dbReference>
<comment type="similarity">
    <text evidence="2">Belongs to the nitroreductase family.</text>
</comment>
<dbReference type="GO" id="GO:0016491">
    <property type="term" value="F:oxidoreductase activity"/>
    <property type="evidence" value="ECO:0007669"/>
    <property type="project" value="UniProtKB-KW"/>
</dbReference>
<evidence type="ECO:0000259" key="8">
    <source>
        <dbReference type="Pfam" id="PF03061"/>
    </source>
</evidence>
<dbReference type="InterPro" id="IPR029479">
    <property type="entry name" value="Nitroreductase"/>
</dbReference>
<evidence type="ECO:0000256" key="4">
    <source>
        <dbReference type="ARBA" id="ARBA00022643"/>
    </source>
</evidence>
<dbReference type="NCBIfam" id="TIGR00369">
    <property type="entry name" value="unchar_dom_1"/>
    <property type="match status" value="1"/>
</dbReference>
<evidence type="ECO:0000313" key="10">
    <source>
        <dbReference type="Proteomes" id="UP000186559"/>
    </source>
</evidence>
<gene>
    <name evidence="9" type="ORF">Ga0080559_TMP201</name>
</gene>
<dbReference type="InterPro" id="IPR000415">
    <property type="entry name" value="Nitroreductase-like"/>
</dbReference>
<protein>
    <recommendedName>
        <fullName evidence="11">Thioesterase domain-containing protein</fullName>
    </recommendedName>
</protein>
<accession>A0A1U7DDC4</accession>
<evidence type="ECO:0000256" key="6">
    <source>
        <dbReference type="ARBA" id="ARBA00023002"/>
    </source>
</evidence>
<dbReference type="InterPro" id="IPR003736">
    <property type="entry name" value="PAAI_dom"/>
</dbReference>
<dbReference type="InterPro" id="IPR029069">
    <property type="entry name" value="HotDog_dom_sf"/>
</dbReference>
<keyword evidence="4" id="KW-0288">FMN</keyword>
<dbReference type="EMBL" id="CP014801">
    <property type="protein sequence ID" value="APX26177.1"/>
    <property type="molecule type" value="Genomic_DNA"/>
</dbReference>
<keyword evidence="10" id="KW-1185">Reference proteome</keyword>
<dbReference type="CDD" id="cd02136">
    <property type="entry name" value="PnbA_NfnB-like"/>
    <property type="match status" value="1"/>
</dbReference>
<evidence type="ECO:0000313" key="9">
    <source>
        <dbReference type="EMBL" id="APX26177.1"/>
    </source>
</evidence>
<keyword evidence="9" id="KW-0614">Plasmid</keyword>
<dbReference type="SUPFAM" id="SSF54637">
    <property type="entry name" value="Thioesterase/thiol ester dehydrase-isomerase"/>
    <property type="match status" value="1"/>
</dbReference>
<evidence type="ECO:0008006" key="11">
    <source>
        <dbReference type="Google" id="ProtNLM"/>
    </source>
</evidence>
<organism evidence="9 10">
    <name type="scientific">Salipiger profundus</name>
    <dbReference type="NCBI Taxonomy" id="1229727"/>
    <lineage>
        <taxon>Bacteria</taxon>
        <taxon>Pseudomonadati</taxon>
        <taxon>Pseudomonadota</taxon>
        <taxon>Alphaproteobacteria</taxon>
        <taxon>Rhodobacterales</taxon>
        <taxon>Roseobacteraceae</taxon>
        <taxon>Salipiger</taxon>
    </lineage>
</organism>
<evidence type="ECO:0000256" key="5">
    <source>
        <dbReference type="ARBA" id="ARBA00022801"/>
    </source>
</evidence>
<dbReference type="GO" id="GO:0016289">
    <property type="term" value="F:acyl-CoA hydrolase activity"/>
    <property type="evidence" value="ECO:0007669"/>
    <property type="project" value="UniProtKB-ARBA"/>
</dbReference>
<dbReference type="AlphaFoldDB" id="A0A1U7DDC4"/>
<dbReference type="Gene3D" id="3.10.129.10">
    <property type="entry name" value="Hotdog Thioesterase"/>
    <property type="match status" value="1"/>
</dbReference>
<dbReference type="Pfam" id="PF00881">
    <property type="entry name" value="Nitroreductase"/>
    <property type="match status" value="1"/>
</dbReference>
<feature type="domain" description="Nitroreductase" evidence="7">
    <location>
        <begin position="6"/>
        <end position="195"/>
    </location>
</feature>
<evidence type="ECO:0000259" key="7">
    <source>
        <dbReference type="Pfam" id="PF00881"/>
    </source>
</evidence>
<comment type="cofactor">
    <cofactor evidence="1">
        <name>FMN</name>
        <dbReference type="ChEBI" id="CHEBI:58210"/>
    </cofactor>
</comment>
<dbReference type="SUPFAM" id="SSF55469">
    <property type="entry name" value="FMN-dependent nitroreductase-like"/>
    <property type="match status" value="1"/>
</dbReference>
<name>A0A1U7DDC4_9RHOB</name>
<feature type="domain" description="Thioesterase" evidence="8">
    <location>
        <begin position="261"/>
        <end position="335"/>
    </location>
</feature>
<reference evidence="9 10" key="1">
    <citation type="submission" date="2016-03" db="EMBL/GenBank/DDBJ databases">
        <title>Deep-sea bacteria in the southern Pacific.</title>
        <authorList>
            <person name="Tang K."/>
        </authorList>
    </citation>
    <scope>NUCLEOTIDE SEQUENCE [LARGE SCALE GENOMIC DNA]</scope>
    <source>
        <strain evidence="9 10">JLT2016</strain>
        <plasmid evidence="10">Plasmid ptpro5</plasmid>
    </source>
</reference>
<dbReference type="Pfam" id="PF03061">
    <property type="entry name" value="4HBT"/>
    <property type="match status" value="1"/>
</dbReference>
<dbReference type="Gene3D" id="3.40.109.10">
    <property type="entry name" value="NADH Oxidase"/>
    <property type="match status" value="1"/>
</dbReference>
<dbReference type="Proteomes" id="UP000186559">
    <property type="component" value="Plasmid pTPRO5"/>
</dbReference>